<name>A0A4Z1A416_9LEPT</name>
<gene>
    <name evidence="2" type="ORF">EHQ62_04625</name>
</gene>
<dbReference type="RefSeq" id="WP_135641059.1">
    <property type="nucleotide sequence ID" value="NZ_RQGH01000011.1"/>
</dbReference>
<reference evidence="2" key="1">
    <citation type="journal article" date="2019" name="PLoS Negl. Trop. Dis.">
        <title>Revisiting the worldwide diversity of Leptospira species in the environment.</title>
        <authorList>
            <person name="Vincent A.T."/>
            <person name="Schiettekatte O."/>
            <person name="Bourhy P."/>
            <person name="Veyrier F.J."/>
            <person name="Picardeau M."/>
        </authorList>
    </citation>
    <scope>NUCLEOTIDE SEQUENCE [LARGE SCALE GENOMIC DNA]</scope>
    <source>
        <strain evidence="2">201702451</strain>
    </source>
</reference>
<feature type="transmembrane region" description="Helical" evidence="1">
    <location>
        <begin position="6"/>
        <end position="31"/>
    </location>
</feature>
<protein>
    <recommendedName>
        <fullName evidence="4">DUF1772 domain-containing protein</fullName>
    </recommendedName>
</protein>
<proteinExistence type="predicted"/>
<evidence type="ECO:0000313" key="3">
    <source>
        <dbReference type="Proteomes" id="UP000297567"/>
    </source>
</evidence>
<sequence length="144" mass="16981">MSGLLAVFLVHLIVCSMMVILIWVIQILHYPSFYFIEPSQFSKFHSFHSNRITWLVAPIMGIELFTAIALIYHFSNSILFQINLVGVLVLWGLTFFVSVPIHNKLKFGKEEHQIKRLIRTNWFRTMLWSFRLILLLCSYHLLLV</sequence>
<comment type="caution">
    <text evidence="2">The sequence shown here is derived from an EMBL/GenBank/DDBJ whole genome shotgun (WGS) entry which is preliminary data.</text>
</comment>
<accession>A0A4Z1A416</accession>
<feature type="transmembrane region" description="Helical" evidence="1">
    <location>
        <begin position="52"/>
        <end position="72"/>
    </location>
</feature>
<feature type="transmembrane region" description="Helical" evidence="1">
    <location>
        <begin position="78"/>
        <end position="101"/>
    </location>
</feature>
<organism evidence="2 3">
    <name type="scientific">Leptospira jelokensis</name>
    <dbReference type="NCBI Taxonomy" id="2484931"/>
    <lineage>
        <taxon>Bacteria</taxon>
        <taxon>Pseudomonadati</taxon>
        <taxon>Spirochaetota</taxon>
        <taxon>Spirochaetia</taxon>
        <taxon>Leptospirales</taxon>
        <taxon>Leptospiraceae</taxon>
        <taxon>Leptospira</taxon>
    </lineage>
</organism>
<dbReference type="Proteomes" id="UP000297567">
    <property type="component" value="Unassembled WGS sequence"/>
</dbReference>
<evidence type="ECO:0000313" key="2">
    <source>
        <dbReference type="EMBL" id="TGL72127.1"/>
    </source>
</evidence>
<feature type="transmembrane region" description="Helical" evidence="1">
    <location>
        <begin position="122"/>
        <end position="142"/>
    </location>
</feature>
<keyword evidence="1" id="KW-0472">Membrane</keyword>
<evidence type="ECO:0008006" key="4">
    <source>
        <dbReference type="Google" id="ProtNLM"/>
    </source>
</evidence>
<keyword evidence="1" id="KW-1133">Transmembrane helix</keyword>
<evidence type="ECO:0000256" key="1">
    <source>
        <dbReference type="SAM" id="Phobius"/>
    </source>
</evidence>
<keyword evidence="1" id="KW-0812">Transmembrane</keyword>
<dbReference type="EMBL" id="RQGH01000011">
    <property type="protein sequence ID" value="TGL72127.1"/>
    <property type="molecule type" value="Genomic_DNA"/>
</dbReference>
<dbReference type="AlphaFoldDB" id="A0A4Z1A416"/>
<keyword evidence="3" id="KW-1185">Reference proteome</keyword>